<keyword evidence="5 8" id="KW-0645">Protease</keyword>
<evidence type="ECO:0000256" key="4">
    <source>
        <dbReference type="ARBA" id="ARBA00022438"/>
    </source>
</evidence>
<comment type="catalytic activity">
    <reaction evidence="2 8">
        <text>Release of an N-terminal amino acid, preferentially leucine, but not glutamic or aspartic acids.</text>
        <dbReference type="EC" id="3.4.11.10"/>
    </reaction>
</comment>
<gene>
    <name evidence="8" type="primary">pepA</name>
    <name evidence="10" type="ORF">ABEG18_11555</name>
</gene>
<dbReference type="Gene3D" id="3.40.220.10">
    <property type="entry name" value="Leucine Aminopeptidase, subunit E, domain 1"/>
    <property type="match status" value="1"/>
</dbReference>
<keyword evidence="4 8" id="KW-0031">Aminopeptidase</keyword>
<evidence type="ECO:0000256" key="1">
    <source>
        <dbReference type="ARBA" id="ARBA00000135"/>
    </source>
</evidence>
<dbReference type="Pfam" id="PF02789">
    <property type="entry name" value="Peptidase_M17_N"/>
    <property type="match status" value="1"/>
</dbReference>
<comment type="function">
    <text evidence="8">Presumably involved in the processing and regular turnover of intracellular proteins. Catalyzes the removal of unsubstituted N-terminal amino acids from various peptides.</text>
</comment>
<dbReference type="NCBIfam" id="NF002075">
    <property type="entry name" value="PRK00913.2-2"/>
    <property type="match status" value="1"/>
</dbReference>
<dbReference type="NCBIfam" id="NF002074">
    <property type="entry name" value="PRK00913.1-4"/>
    <property type="match status" value="1"/>
</dbReference>
<dbReference type="GO" id="GO:0005737">
    <property type="term" value="C:cytoplasm"/>
    <property type="evidence" value="ECO:0007669"/>
    <property type="project" value="UniProtKB-SubCell"/>
</dbReference>
<dbReference type="InterPro" id="IPR043472">
    <property type="entry name" value="Macro_dom-like"/>
</dbReference>
<proteinExistence type="inferred from homology"/>
<evidence type="ECO:0000259" key="9">
    <source>
        <dbReference type="PROSITE" id="PS00631"/>
    </source>
</evidence>
<evidence type="ECO:0000256" key="3">
    <source>
        <dbReference type="ARBA" id="ARBA00009528"/>
    </source>
</evidence>
<keyword evidence="8" id="KW-0963">Cytoplasm</keyword>
<comment type="cofactor">
    <cofactor evidence="8">
        <name>Mn(2+)</name>
        <dbReference type="ChEBI" id="CHEBI:29035"/>
    </cofactor>
    <text evidence="8">Binds 2 manganese ions per subunit.</text>
</comment>
<sequence length="514" mass="53584">MSERLKVSFAAPSLPASGALVVLMGDDLTLPSSVHEMIGKPAADAIARAVAAESFKGKASSGLSILAPPGLQASRLVVVGVGGASERAETDYVGLGGAVLGRVGKSKSVTLLFHEGPAGLRNDAEAAADLALGMTLRAYAFDKYKTKKPDDEAAGEVDVVIAVADPKAAGKAHRAREAIGEGVMLARTLVNEPPNVLDPEEFARRAAQLEKLGVEVEILDEKKLEKIGMRALLAVGQGSRKESRVVVMRWNGAKGGGKEAGKDAGKGAKDGAKPVAFIGKGVCFDSGGISIKPSASMEDMKGDMAGAACVVGLMHALAARKAKVNAIGVIGLVENMPDGNAQRPGDIVRSLSGQTIEIINTDAEGRLVLADVLWYVQDRFKPAFMIDLATLTGAVLVALGQENAGLFSNDDALCEKLSSAAKATKEGVWRLPLSAAYDKIIDSKFADVKNSGGRHAGSITAAQFLKRFVNDTPWAHLDIAGTGMGSPQSETNRGWASGWGVRLLDRLVADHYEG</sequence>
<evidence type="ECO:0000256" key="2">
    <source>
        <dbReference type="ARBA" id="ARBA00000967"/>
    </source>
</evidence>
<feature type="binding site" evidence="8">
    <location>
        <position position="364"/>
    </location>
    <ligand>
        <name>Mn(2+)</name>
        <dbReference type="ChEBI" id="CHEBI:29035"/>
        <label>2</label>
    </ligand>
</feature>
<dbReference type="SUPFAM" id="SSF52949">
    <property type="entry name" value="Macro domain-like"/>
    <property type="match status" value="1"/>
</dbReference>
<dbReference type="EC" id="3.4.11.10" evidence="8"/>
<evidence type="ECO:0000313" key="10">
    <source>
        <dbReference type="EMBL" id="XBO41357.1"/>
    </source>
</evidence>
<dbReference type="InterPro" id="IPR011356">
    <property type="entry name" value="Leucine_aapep/pepB"/>
</dbReference>
<dbReference type="InterPro" id="IPR008283">
    <property type="entry name" value="Peptidase_M17_N"/>
</dbReference>
<keyword evidence="6 8" id="KW-0378">Hydrolase</keyword>
<comment type="catalytic activity">
    <reaction evidence="1 8">
        <text>Release of an N-terminal amino acid, Xaa-|-Yaa-, in which Xaa is preferably Leu, but may be other amino acids including Pro although not Arg or Lys, and Yaa may be Pro. Amino acid amides and methyl esters are also readily hydrolyzed, but rates on arylamides are exceedingly low.</text>
        <dbReference type="EC" id="3.4.11.1"/>
    </reaction>
</comment>
<dbReference type="Pfam" id="PF00883">
    <property type="entry name" value="Peptidase_M17"/>
    <property type="match status" value="1"/>
</dbReference>
<dbReference type="Gene3D" id="3.40.630.10">
    <property type="entry name" value="Zn peptidases"/>
    <property type="match status" value="1"/>
</dbReference>
<feature type="binding site" evidence="8">
    <location>
        <position position="303"/>
    </location>
    <ligand>
        <name>Mn(2+)</name>
        <dbReference type="ChEBI" id="CHEBI:29035"/>
        <label>2</label>
    </ligand>
</feature>
<evidence type="ECO:0000256" key="8">
    <source>
        <dbReference type="HAMAP-Rule" id="MF_00181"/>
    </source>
</evidence>
<dbReference type="RefSeq" id="WP_406858210.1">
    <property type="nucleotide sequence ID" value="NZ_CP157484.1"/>
</dbReference>
<feature type="binding site" evidence="8">
    <location>
        <position position="362"/>
    </location>
    <ligand>
        <name>Mn(2+)</name>
        <dbReference type="ChEBI" id="CHEBI:29035"/>
        <label>1</label>
    </ligand>
</feature>
<dbReference type="PROSITE" id="PS00631">
    <property type="entry name" value="CYTOSOL_AP"/>
    <property type="match status" value="1"/>
</dbReference>
<dbReference type="EMBL" id="CP157484">
    <property type="protein sequence ID" value="XBO41357.1"/>
    <property type="molecule type" value="Genomic_DNA"/>
</dbReference>
<feature type="binding site" evidence="8">
    <location>
        <position position="364"/>
    </location>
    <ligand>
        <name>Mn(2+)</name>
        <dbReference type="ChEBI" id="CHEBI:29035"/>
        <label>1</label>
    </ligand>
</feature>
<keyword evidence="7 8" id="KW-0464">Manganese</keyword>
<dbReference type="InterPro" id="IPR023042">
    <property type="entry name" value="Peptidase_M17_leu_NH2_pept"/>
</dbReference>
<dbReference type="HAMAP" id="MF_00181">
    <property type="entry name" value="Cytosol_peptidase_M17"/>
    <property type="match status" value="1"/>
</dbReference>
<feature type="domain" description="Cytosol aminopeptidase" evidence="9">
    <location>
        <begin position="360"/>
        <end position="367"/>
    </location>
</feature>
<comment type="similarity">
    <text evidence="3 8">Belongs to the peptidase M17 family.</text>
</comment>
<feature type="binding site" evidence="8">
    <location>
        <position position="280"/>
    </location>
    <ligand>
        <name>Mn(2+)</name>
        <dbReference type="ChEBI" id="CHEBI:29035"/>
        <label>2</label>
    </ligand>
</feature>
<protein>
    <recommendedName>
        <fullName evidence="8">Probable cytosol aminopeptidase</fullName>
        <ecNumber evidence="8">3.4.11.1</ecNumber>
    </recommendedName>
    <alternativeName>
        <fullName evidence="8">Leucine aminopeptidase</fullName>
        <shortName evidence="8">LAP</shortName>
        <ecNumber evidence="8">3.4.11.10</ecNumber>
    </alternativeName>
    <alternativeName>
        <fullName evidence="8">Leucyl aminopeptidase</fullName>
    </alternativeName>
</protein>
<dbReference type="AlphaFoldDB" id="A0AAU7JLR0"/>
<feature type="active site" evidence="8">
    <location>
        <position position="292"/>
    </location>
</feature>
<accession>A0AAU7JLR0</accession>
<dbReference type="PANTHER" id="PTHR11963:SF23">
    <property type="entry name" value="CYTOSOL AMINOPEPTIDASE"/>
    <property type="match status" value="1"/>
</dbReference>
<dbReference type="GO" id="GO:0006508">
    <property type="term" value="P:proteolysis"/>
    <property type="evidence" value="ECO:0007669"/>
    <property type="project" value="UniProtKB-KW"/>
</dbReference>
<dbReference type="InterPro" id="IPR000819">
    <property type="entry name" value="Peptidase_M17_C"/>
</dbReference>
<dbReference type="GO" id="GO:0070006">
    <property type="term" value="F:metalloaminopeptidase activity"/>
    <property type="evidence" value="ECO:0007669"/>
    <property type="project" value="InterPro"/>
</dbReference>
<feature type="active site" evidence="8">
    <location>
        <position position="366"/>
    </location>
</feature>
<dbReference type="PRINTS" id="PR00481">
    <property type="entry name" value="LAMNOPPTDASE"/>
</dbReference>
<dbReference type="CDD" id="cd00433">
    <property type="entry name" value="Peptidase_M17"/>
    <property type="match status" value="1"/>
</dbReference>
<dbReference type="GO" id="GO:0030145">
    <property type="term" value="F:manganese ion binding"/>
    <property type="evidence" value="ECO:0007669"/>
    <property type="project" value="UniProtKB-UniRule"/>
</dbReference>
<keyword evidence="8" id="KW-0479">Metal-binding</keyword>
<feature type="binding site" evidence="8">
    <location>
        <position position="285"/>
    </location>
    <ligand>
        <name>Mn(2+)</name>
        <dbReference type="ChEBI" id="CHEBI:29035"/>
        <label>2</label>
    </ligand>
</feature>
<evidence type="ECO:0000256" key="5">
    <source>
        <dbReference type="ARBA" id="ARBA00022670"/>
    </source>
</evidence>
<evidence type="ECO:0000256" key="6">
    <source>
        <dbReference type="ARBA" id="ARBA00022801"/>
    </source>
</evidence>
<organism evidence="10">
    <name type="scientific">Alsobacter sp. KACC 23698</name>
    <dbReference type="NCBI Taxonomy" id="3149229"/>
    <lineage>
        <taxon>Bacteria</taxon>
        <taxon>Pseudomonadati</taxon>
        <taxon>Pseudomonadota</taxon>
        <taxon>Alphaproteobacteria</taxon>
        <taxon>Hyphomicrobiales</taxon>
        <taxon>Alsobacteraceae</taxon>
        <taxon>Alsobacter</taxon>
    </lineage>
</organism>
<feature type="binding site" evidence="8">
    <location>
        <position position="285"/>
    </location>
    <ligand>
        <name>Mn(2+)</name>
        <dbReference type="ChEBI" id="CHEBI:29035"/>
        <label>1</label>
    </ligand>
</feature>
<evidence type="ECO:0000256" key="7">
    <source>
        <dbReference type="ARBA" id="ARBA00023211"/>
    </source>
</evidence>
<dbReference type="SUPFAM" id="SSF53187">
    <property type="entry name" value="Zn-dependent exopeptidases"/>
    <property type="match status" value="1"/>
</dbReference>
<dbReference type="EC" id="3.4.11.1" evidence="8"/>
<comment type="subcellular location">
    <subcellularLocation>
        <location evidence="8">Cytoplasm</location>
    </subcellularLocation>
</comment>
<reference evidence="10" key="1">
    <citation type="submission" date="2024-05" db="EMBL/GenBank/DDBJ databases">
        <authorList>
            <person name="Kim S."/>
            <person name="Heo J."/>
            <person name="Choi H."/>
            <person name="Choi Y."/>
            <person name="Kwon S.-W."/>
            <person name="Kim Y."/>
        </authorList>
    </citation>
    <scope>NUCLEOTIDE SEQUENCE</scope>
    <source>
        <strain evidence="10">KACC 23698</strain>
    </source>
</reference>
<dbReference type="NCBIfam" id="NF002077">
    <property type="entry name" value="PRK00913.2-4"/>
    <property type="match status" value="1"/>
</dbReference>
<name>A0AAU7JLR0_9HYPH</name>
<dbReference type="PANTHER" id="PTHR11963">
    <property type="entry name" value="LEUCINE AMINOPEPTIDASE-RELATED"/>
    <property type="match status" value="1"/>
</dbReference>